<feature type="domain" description="UspA" evidence="2">
    <location>
        <begin position="21"/>
        <end position="159"/>
    </location>
</feature>
<dbReference type="RefSeq" id="WP_006306243.1">
    <property type="nucleotide sequence ID" value="NZ_GL892076.1"/>
</dbReference>
<evidence type="ECO:0000313" key="3">
    <source>
        <dbReference type="EMBL" id="EGK59697.1"/>
    </source>
</evidence>
<dbReference type="OrthoDB" id="9777884at2"/>
<dbReference type="CDD" id="cd00293">
    <property type="entry name" value="USP-like"/>
    <property type="match status" value="1"/>
</dbReference>
<dbReference type="PANTHER" id="PTHR46268:SF6">
    <property type="entry name" value="UNIVERSAL STRESS PROTEIN UP12"/>
    <property type="match status" value="1"/>
</dbReference>
<comment type="similarity">
    <text evidence="1">Belongs to the universal stress protein A family.</text>
</comment>
<dbReference type="Gene3D" id="3.40.50.620">
    <property type="entry name" value="HUPs"/>
    <property type="match status" value="1"/>
</dbReference>
<dbReference type="PRINTS" id="PR01438">
    <property type="entry name" value="UNVRSLSTRESS"/>
</dbReference>
<name>F5RM06_9FIRM</name>
<dbReference type="InterPro" id="IPR006016">
    <property type="entry name" value="UspA"/>
</dbReference>
<reference evidence="3 4" key="1">
    <citation type="submission" date="2011-04" db="EMBL/GenBank/DDBJ databases">
        <authorList>
            <person name="Muzny D."/>
            <person name="Qin X."/>
            <person name="Deng J."/>
            <person name="Jiang H."/>
            <person name="Liu Y."/>
            <person name="Qu J."/>
            <person name="Song X.-Z."/>
            <person name="Zhang L."/>
            <person name="Thornton R."/>
            <person name="Coyle M."/>
            <person name="Francisco L."/>
            <person name="Jackson L."/>
            <person name="Javaid M."/>
            <person name="Korchina V."/>
            <person name="Kovar C."/>
            <person name="Mata R."/>
            <person name="Mathew T."/>
            <person name="Ngo R."/>
            <person name="Nguyen L."/>
            <person name="Nguyen N."/>
            <person name="Okwuonu G."/>
            <person name="Ongeri F."/>
            <person name="Pham C."/>
            <person name="Simmons D."/>
            <person name="Wilczek-Boney K."/>
            <person name="Hale W."/>
            <person name="Jakkamsetti A."/>
            <person name="Pham P."/>
            <person name="Ruth R."/>
            <person name="San Lucas F."/>
            <person name="Warren J."/>
            <person name="Zhang J."/>
            <person name="Zhao Z."/>
            <person name="Zhou C."/>
            <person name="Zhu D."/>
            <person name="Lee S."/>
            <person name="Bess C."/>
            <person name="Blankenburg K."/>
            <person name="Forbes L."/>
            <person name="Fu Q."/>
            <person name="Gubbala S."/>
            <person name="Hirani K."/>
            <person name="Jayaseelan J.C."/>
            <person name="Lara F."/>
            <person name="Munidasa M."/>
            <person name="Palculict T."/>
            <person name="Patil S."/>
            <person name="Pu L.-L."/>
            <person name="Saada N."/>
            <person name="Tang L."/>
            <person name="Weissenberger G."/>
            <person name="Zhu Y."/>
            <person name="Hemphill L."/>
            <person name="Shang Y."/>
            <person name="Youmans B."/>
            <person name="Ayvaz T."/>
            <person name="Ross M."/>
            <person name="Santibanez J."/>
            <person name="Aqrawi P."/>
            <person name="Gross S."/>
            <person name="Joshi V."/>
            <person name="Fowler G."/>
            <person name="Nazareth L."/>
            <person name="Reid J."/>
            <person name="Worley K."/>
            <person name="Petrosino J."/>
            <person name="Highlander S."/>
            <person name="Gibbs R."/>
        </authorList>
    </citation>
    <scope>NUCLEOTIDE SEQUENCE [LARGE SCALE GENOMIC DNA]</scope>
    <source>
        <strain evidence="3 4">DSM 2778</strain>
    </source>
</reference>
<dbReference type="InterPro" id="IPR006015">
    <property type="entry name" value="Universal_stress_UspA"/>
</dbReference>
<proteinExistence type="inferred from homology"/>
<accession>F5RM06</accession>
<dbReference type="Pfam" id="PF00582">
    <property type="entry name" value="Usp"/>
    <property type="match status" value="1"/>
</dbReference>
<keyword evidence="4" id="KW-1185">Reference proteome</keyword>
<dbReference type="AlphaFoldDB" id="F5RM06"/>
<dbReference type="InterPro" id="IPR014729">
    <property type="entry name" value="Rossmann-like_a/b/a_fold"/>
</dbReference>
<dbReference type="eggNOG" id="COG0589">
    <property type="taxonomic scope" value="Bacteria"/>
</dbReference>
<dbReference type="EMBL" id="AFHQ01000033">
    <property type="protein sequence ID" value="EGK59697.1"/>
    <property type="molecule type" value="Genomic_DNA"/>
</dbReference>
<dbReference type="STRING" id="888060.HMPREF9081_1292"/>
<evidence type="ECO:0000256" key="1">
    <source>
        <dbReference type="ARBA" id="ARBA00008791"/>
    </source>
</evidence>
<dbReference type="PANTHER" id="PTHR46268">
    <property type="entry name" value="STRESS RESPONSE PROTEIN NHAX"/>
    <property type="match status" value="1"/>
</dbReference>
<dbReference type="SUPFAM" id="SSF52402">
    <property type="entry name" value="Adenine nucleotide alpha hydrolases-like"/>
    <property type="match status" value="1"/>
</dbReference>
<organism evidence="3 4">
    <name type="scientific">Centipeda periodontii DSM 2778</name>
    <dbReference type="NCBI Taxonomy" id="888060"/>
    <lineage>
        <taxon>Bacteria</taxon>
        <taxon>Bacillati</taxon>
        <taxon>Bacillota</taxon>
        <taxon>Negativicutes</taxon>
        <taxon>Selenomonadales</taxon>
        <taxon>Selenomonadaceae</taxon>
        <taxon>Centipeda</taxon>
    </lineage>
</organism>
<gene>
    <name evidence="3" type="primary">uspA</name>
    <name evidence="3" type="ORF">HMPREF9081_1292</name>
</gene>
<dbReference type="Proteomes" id="UP000004067">
    <property type="component" value="Unassembled WGS sequence"/>
</dbReference>
<dbReference type="HOGENOM" id="CLU_049301_16_0_9"/>
<evidence type="ECO:0000313" key="4">
    <source>
        <dbReference type="Proteomes" id="UP000004067"/>
    </source>
</evidence>
<protein>
    <submittedName>
        <fullName evidence="3">Universal stress protein A</fullName>
    </submittedName>
</protein>
<sequence>MDTTSLISEIQSRPAQTIVCDRILVPIDGSPASMHAVEWAIELARAADAELTILMVIDYDAHVSAFEQVSMSGYLPAELKISAYRFLAELMHEIPRSVHAHTRVEEGDPGEVTVAVAAEEESHLIVMGSRGFGTFESIAFGSVSTHVSRHAHCPVLLAK</sequence>
<evidence type="ECO:0000259" key="2">
    <source>
        <dbReference type="Pfam" id="PF00582"/>
    </source>
</evidence>
<comment type="caution">
    <text evidence="3">The sequence shown here is derived from an EMBL/GenBank/DDBJ whole genome shotgun (WGS) entry which is preliminary data.</text>
</comment>